<dbReference type="CDD" id="cd02181">
    <property type="entry name" value="GH16_fungal_Lam16A_glucanase"/>
    <property type="match status" value="1"/>
</dbReference>
<accession>A0A2G8S2D4</accession>
<dbReference type="OrthoDB" id="192832at2759"/>
<dbReference type="SUPFAM" id="SSF49899">
    <property type="entry name" value="Concanavalin A-like lectins/glucanases"/>
    <property type="match status" value="1"/>
</dbReference>
<proteinExistence type="predicted"/>
<dbReference type="GO" id="GO:0009251">
    <property type="term" value="P:glucan catabolic process"/>
    <property type="evidence" value="ECO:0007669"/>
    <property type="project" value="TreeGrafter"/>
</dbReference>
<organism evidence="3 4">
    <name type="scientific">Ganoderma sinense ZZ0214-1</name>
    <dbReference type="NCBI Taxonomy" id="1077348"/>
    <lineage>
        <taxon>Eukaryota</taxon>
        <taxon>Fungi</taxon>
        <taxon>Dikarya</taxon>
        <taxon>Basidiomycota</taxon>
        <taxon>Agaricomycotina</taxon>
        <taxon>Agaricomycetes</taxon>
        <taxon>Polyporales</taxon>
        <taxon>Polyporaceae</taxon>
        <taxon>Ganoderma</taxon>
    </lineage>
</organism>
<dbReference type="Proteomes" id="UP000230002">
    <property type="component" value="Unassembled WGS sequence"/>
</dbReference>
<dbReference type="InterPro" id="IPR013320">
    <property type="entry name" value="ConA-like_dom_sf"/>
</dbReference>
<name>A0A2G8S2D4_9APHY</name>
<evidence type="ECO:0000259" key="2">
    <source>
        <dbReference type="PROSITE" id="PS51762"/>
    </source>
</evidence>
<sequence length="313" mass="33764">MLVFSLLSFVYLSATALAATYSQSDSYRGKDFLSGFTHWDIADPTHGRVNYVGQNEALAQNLTFTSGDTLIIRTDDKTVLDPSGPGRNSVRLYSNKKYKNHVTVWNIRHMPEGCGTWPAVWESGESWPDEGEIDILEGVNDKGLNRASLHTTSGCTMPASRTMTGTSVGDNCDVAATGNGGCGVSSNNAKSYGPAFNKAGGGFYAMERSDAGVKIWFWRRSSCKIPSDVLSGATQIDTDKWSTPFAAFPSDSCDMGSHFGPHSIIINLTLCGDWGAAAFNSDGCPGDCITYVDQNPGAFGNAYFDVAWLKIYE</sequence>
<evidence type="ECO:0000313" key="3">
    <source>
        <dbReference type="EMBL" id="PIL27897.1"/>
    </source>
</evidence>
<protein>
    <recommendedName>
        <fullName evidence="2">GH16 domain-containing protein</fullName>
    </recommendedName>
</protein>
<reference evidence="3 4" key="1">
    <citation type="journal article" date="2015" name="Sci. Rep.">
        <title>Chromosome-level genome map provides insights into diverse defense mechanisms in the medicinal fungus Ganoderma sinense.</title>
        <authorList>
            <person name="Zhu Y."/>
            <person name="Xu J."/>
            <person name="Sun C."/>
            <person name="Zhou S."/>
            <person name="Xu H."/>
            <person name="Nelson D.R."/>
            <person name="Qian J."/>
            <person name="Song J."/>
            <person name="Luo H."/>
            <person name="Xiang L."/>
            <person name="Li Y."/>
            <person name="Xu Z."/>
            <person name="Ji A."/>
            <person name="Wang L."/>
            <person name="Lu S."/>
            <person name="Hayward A."/>
            <person name="Sun W."/>
            <person name="Li X."/>
            <person name="Schwartz D.C."/>
            <person name="Wang Y."/>
            <person name="Chen S."/>
        </authorList>
    </citation>
    <scope>NUCLEOTIDE SEQUENCE [LARGE SCALE GENOMIC DNA]</scope>
    <source>
        <strain evidence="3 4">ZZ0214-1</strain>
    </source>
</reference>
<dbReference type="PROSITE" id="PS51762">
    <property type="entry name" value="GH16_2"/>
    <property type="match status" value="1"/>
</dbReference>
<dbReference type="PANTHER" id="PTHR10963">
    <property type="entry name" value="GLYCOSYL HYDROLASE-RELATED"/>
    <property type="match status" value="1"/>
</dbReference>
<feature type="signal peptide" evidence="1">
    <location>
        <begin position="1"/>
        <end position="18"/>
    </location>
</feature>
<dbReference type="EMBL" id="AYKW01000033">
    <property type="protein sequence ID" value="PIL27897.1"/>
    <property type="molecule type" value="Genomic_DNA"/>
</dbReference>
<dbReference type="InterPro" id="IPR000757">
    <property type="entry name" value="Beta-glucanase-like"/>
</dbReference>
<dbReference type="InterPro" id="IPR050546">
    <property type="entry name" value="Glycosyl_Hydrlase_16"/>
</dbReference>
<evidence type="ECO:0000256" key="1">
    <source>
        <dbReference type="SAM" id="SignalP"/>
    </source>
</evidence>
<dbReference type="AlphaFoldDB" id="A0A2G8S2D4"/>
<gene>
    <name evidence="3" type="ORF">GSI_10019</name>
</gene>
<dbReference type="Gene3D" id="2.60.120.200">
    <property type="match status" value="1"/>
</dbReference>
<keyword evidence="4" id="KW-1185">Reference proteome</keyword>
<dbReference type="STRING" id="1077348.A0A2G8S2D4"/>
<evidence type="ECO:0000313" key="4">
    <source>
        <dbReference type="Proteomes" id="UP000230002"/>
    </source>
</evidence>
<keyword evidence="1" id="KW-0732">Signal</keyword>
<comment type="caution">
    <text evidence="3">The sequence shown here is derived from an EMBL/GenBank/DDBJ whole genome shotgun (WGS) entry which is preliminary data.</text>
</comment>
<dbReference type="PANTHER" id="PTHR10963:SF24">
    <property type="entry name" value="GLYCOSIDASE C21B10.07-RELATED"/>
    <property type="match status" value="1"/>
</dbReference>
<dbReference type="Pfam" id="PF26113">
    <property type="entry name" value="GH16_XgeA"/>
    <property type="match status" value="1"/>
</dbReference>
<dbReference type="GO" id="GO:0004553">
    <property type="term" value="F:hydrolase activity, hydrolyzing O-glycosyl compounds"/>
    <property type="evidence" value="ECO:0007669"/>
    <property type="project" value="InterPro"/>
</dbReference>
<feature type="domain" description="GH16" evidence="2">
    <location>
        <begin position="14"/>
        <end position="283"/>
    </location>
</feature>
<feature type="chain" id="PRO_5013661396" description="GH16 domain-containing protein" evidence="1">
    <location>
        <begin position="19"/>
        <end position="313"/>
    </location>
</feature>